<dbReference type="EMBL" id="MU006095">
    <property type="protein sequence ID" value="KAF2839150.1"/>
    <property type="molecule type" value="Genomic_DNA"/>
</dbReference>
<reference evidence="2" key="1">
    <citation type="journal article" date="2020" name="Stud. Mycol.">
        <title>101 Dothideomycetes genomes: a test case for predicting lifestyles and emergence of pathogens.</title>
        <authorList>
            <person name="Haridas S."/>
            <person name="Albert R."/>
            <person name="Binder M."/>
            <person name="Bloem J."/>
            <person name="Labutti K."/>
            <person name="Salamov A."/>
            <person name="Andreopoulos B."/>
            <person name="Baker S."/>
            <person name="Barry K."/>
            <person name="Bills G."/>
            <person name="Bluhm B."/>
            <person name="Cannon C."/>
            <person name="Castanera R."/>
            <person name="Culley D."/>
            <person name="Daum C."/>
            <person name="Ezra D."/>
            <person name="Gonzalez J."/>
            <person name="Henrissat B."/>
            <person name="Kuo A."/>
            <person name="Liang C."/>
            <person name="Lipzen A."/>
            <person name="Lutzoni F."/>
            <person name="Magnuson J."/>
            <person name="Mondo S."/>
            <person name="Nolan M."/>
            <person name="Ohm R."/>
            <person name="Pangilinan J."/>
            <person name="Park H.-J."/>
            <person name="Ramirez L."/>
            <person name="Alfaro M."/>
            <person name="Sun H."/>
            <person name="Tritt A."/>
            <person name="Yoshinaga Y."/>
            <person name="Zwiers L.-H."/>
            <person name="Turgeon B."/>
            <person name="Goodwin S."/>
            <person name="Spatafora J."/>
            <person name="Crous P."/>
            <person name="Grigoriev I."/>
        </authorList>
    </citation>
    <scope>NUCLEOTIDE SEQUENCE</scope>
    <source>
        <strain evidence="2">CBS 101060</strain>
    </source>
</reference>
<evidence type="ECO:0000313" key="3">
    <source>
        <dbReference type="Proteomes" id="UP000799429"/>
    </source>
</evidence>
<accession>A0A9P4SC97</accession>
<evidence type="ECO:0000313" key="2">
    <source>
        <dbReference type="EMBL" id="KAF2839150.1"/>
    </source>
</evidence>
<gene>
    <name evidence="2" type="ORF">M501DRAFT_1057442</name>
</gene>
<feature type="compositionally biased region" description="Basic and acidic residues" evidence="1">
    <location>
        <begin position="136"/>
        <end position="145"/>
    </location>
</feature>
<organism evidence="2 3">
    <name type="scientific">Patellaria atrata CBS 101060</name>
    <dbReference type="NCBI Taxonomy" id="1346257"/>
    <lineage>
        <taxon>Eukaryota</taxon>
        <taxon>Fungi</taxon>
        <taxon>Dikarya</taxon>
        <taxon>Ascomycota</taxon>
        <taxon>Pezizomycotina</taxon>
        <taxon>Dothideomycetes</taxon>
        <taxon>Dothideomycetes incertae sedis</taxon>
        <taxon>Patellariales</taxon>
        <taxon>Patellariaceae</taxon>
        <taxon>Patellaria</taxon>
    </lineage>
</organism>
<keyword evidence="3" id="KW-1185">Reference proteome</keyword>
<evidence type="ECO:0000256" key="1">
    <source>
        <dbReference type="SAM" id="MobiDB-lite"/>
    </source>
</evidence>
<protein>
    <submittedName>
        <fullName evidence="2">Uncharacterized protein</fullName>
    </submittedName>
</protein>
<proteinExistence type="predicted"/>
<name>A0A9P4SC97_9PEZI</name>
<comment type="caution">
    <text evidence="2">The sequence shown here is derived from an EMBL/GenBank/DDBJ whole genome shotgun (WGS) entry which is preliminary data.</text>
</comment>
<dbReference type="AlphaFoldDB" id="A0A9P4SC97"/>
<sequence length="300" mass="34027">MSSTADMESHPSPQKVAGTEQEYFFLQQQMGFERSVNEYMWDGATEREVGDYLITRNIPERGSKWGWEMSEGVEEANSTNDDDIAGVVEDQPKRAKHRFARGLVCWNCDMIFHDRDRLYAHKNNCKAAITSNEASVKDVREDYSHPQRPGTSHITKPSERPGPPRSTEICCDNCGKCFPSKKQFNKHCDLNVCGAPYQTPMPHGAFIYPNNGAYPMAPQRMHSGSYGRMDTPHMRASSVQGQIYQPHYAGIGYGIQYGIPEPYKNNVPYNDQHGFGAPANFYYPPNAPQYVPDTRYPTYN</sequence>
<feature type="region of interest" description="Disordered" evidence="1">
    <location>
        <begin position="136"/>
        <end position="165"/>
    </location>
</feature>
<dbReference type="Proteomes" id="UP000799429">
    <property type="component" value="Unassembled WGS sequence"/>
</dbReference>